<dbReference type="Proteomes" id="UP000031675">
    <property type="component" value="Unassembled WGS sequence"/>
</dbReference>
<evidence type="ECO:0000313" key="2">
    <source>
        <dbReference type="EMBL" id="KIH96838.1"/>
    </source>
</evidence>
<keyword evidence="3" id="KW-1185">Reference proteome</keyword>
<dbReference type="OrthoDB" id="3430890at2"/>
<dbReference type="AlphaFoldDB" id="A0A0C2G0J6"/>
<proteinExistence type="predicted"/>
<feature type="region of interest" description="Disordered" evidence="1">
    <location>
        <begin position="1"/>
        <end position="20"/>
    </location>
</feature>
<evidence type="ECO:0000313" key="3">
    <source>
        <dbReference type="Proteomes" id="UP000031675"/>
    </source>
</evidence>
<dbReference type="EMBL" id="JROO01000047">
    <property type="protein sequence ID" value="KIH96838.1"/>
    <property type="molecule type" value="Genomic_DNA"/>
</dbReference>
<organism evidence="2 3">
    <name type="scientific">Streptomonospora alba</name>
    <dbReference type="NCBI Taxonomy" id="183763"/>
    <lineage>
        <taxon>Bacteria</taxon>
        <taxon>Bacillati</taxon>
        <taxon>Actinomycetota</taxon>
        <taxon>Actinomycetes</taxon>
        <taxon>Streptosporangiales</taxon>
        <taxon>Nocardiopsidaceae</taxon>
        <taxon>Streptomonospora</taxon>
    </lineage>
</organism>
<name>A0A0C2G0J6_9ACTN</name>
<comment type="caution">
    <text evidence="2">The sequence shown here is derived from an EMBL/GenBank/DDBJ whole genome shotgun (WGS) entry which is preliminary data.</text>
</comment>
<sequence length="91" mass="10664">MGRYRSGYEPFAMDEGEDDDRHETAAHIEWQKQGVWLVLWGSYTRRFWAFARWPVPQGGAVVSGVDPDALYAEMRRVEREHGFLRWRYGGG</sequence>
<accession>A0A0C2G0J6</accession>
<protein>
    <submittedName>
        <fullName evidence="2">Uncharacterized protein</fullName>
    </submittedName>
</protein>
<gene>
    <name evidence="2" type="ORF">LP52_22710</name>
</gene>
<reference evidence="3" key="1">
    <citation type="journal article" date="2015" name="Chem. Biol.">
        <title>Structure, bioactivity, and resistance mechanism of streptomonomicin, an unusual lasso Peptide from an understudied halophilic actinomycete.</title>
        <authorList>
            <person name="Metelev M."/>
            <person name="Tietz J.I."/>
            <person name="Melby J.O."/>
            <person name="Blair P.M."/>
            <person name="Zhu L."/>
            <person name="Livnat I."/>
            <person name="Severinov K."/>
            <person name="Mitchell D.A."/>
        </authorList>
    </citation>
    <scope>NUCLEOTIDE SEQUENCE [LARGE SCALE GENOMIC DNA]</scope>
    <source>
        <strain evidence="3">YIM 90003</strain>
    </source>
</reference>
<evidence type="ECO:0000256" key="1">
    <source>
        <dbReference type="SAM" id="MobiDB-lite"/>
    </source>
</evidence>